<accession>A0A0C2MNT2</accession>
<keyword evidence="2" id="KW-1185">Reference proteome</keyword>
<gene>
    <name evidence="1" type="ORF">RF11_03809</name>
</gene>
<dbReference type="AlphaFoldDB" id="A0A0C2MNT2"/>
<reference evidence="1 2" key="1">
    <citation type="journal article" date="2014" name="Genome Biol. Evol.">
        <title>The genome of the myxosporean Thelohanellus kitauei shows adaptations to nutrient acquisition within its fish host.</title>
        <authorList>
            <person name="Yang Y."/>
            <person name="Xiong J."/>
            <person name="Zhou Z."/>
            <person name="Huo F."/>
            <person name="Miao W."/>
            <person name="Ran C."/>
            <person name="Liu Y."/>
            <person name="Zhang J."/>
            <person name="Feng J."/>
            <person name="Wang M."/>
            <person name="Wang M."/>
            <person name="Wang L."/>
            <person name="Yao B."/>
        </authorList>
    </citation>
    <scope>NUCLEOTIDE SEQUENCE [LARGE SCALE GENOMIC DNA]</scope>
    <source>
        <strain evidence="1">Wuqing</strain>
    </source>
</reference>
<protein>
    <submittedName>
        <fullName evidence="1">Uncharacterized protein</fullName>
    </submittedName>
</protein>
<evidence type="ECO:0000313" key="2">
    <source>
        <dbReference type="Proteomes" id="UP000031668"/>
    </source>
</evidence>
<name>A0A0C2MNT2_THEKT</name>
<proteinExistence type="predicted"/>
<comment type="caution">
    <text evidence="1">The sequence shown here is derived from an EMBL/GenBank/DDBJ whole genome shotgun (WGS) entry which is preliminary data.</text>
</comment>
<sequence length="99" mass="11172">MFPTILKCTKPTIFSTFLVDTRAYVLTKTETHDSSVKAVKNHAFLKSYVNADLHSGFLTAKPLAWLYKCTRELMPVHSLERGPITLGKNTAAESKRMKQ</sequence>
<organism evidence="1 2">
    <name type="scientific">Thelohanellus kitauei</name>
    <name type="common">Myxosporean</name>
    <dbReference type="NCBI Taxonomy" id="669202"/>
    <lineage>
        <taxon>Eukaryota</taxon>
        <taxon>Metazoa</taxon>
        <taxon>Cnidaria</taxon>
        <taxon>Myxozoa</taxon>
        <taxon>Myxosporea</taxon>
        <taxon>Bivalvulida</taxon>
        <taxon>Platysporina</taxon>
        <taxon>Myxobolidae</taxon>
        <taxon>Thelohanellus</taxon>
    </lineage>
</organism>
<dbReference type="EMBL" id="JWZT01002668">
    <property type="protein sequence ID" value="KII68901.1"/>
    <property type="molecule type" value="Genomic_DNA"/>
</dbReference>
<evidence type="ECO:0000313" key="1">
    <source>
        <dbReference type="EMBL" id="KII68901.1"/>
    </source>
</evidence>
<dbReference type="Proteomes" id="UP000031668">
    <property type="component" value="Unassembled WGS sequence"/>
</dbReference>